<dbReference type="Pfam" id="PF21054">
    <property type="entry name" value="RUBC_PIKBD"/>
    <property type="match status" value="1"/>
</dbReference>
<feature type="domain" description="Rubicon Homology" evidence="3">
    <location>
        <begin position="449"/>
        <end position="649"/>
    </location>
</feature>
<sequence length="660" mass="72268">MVSQSAARQASPVGPWEAVSDDPDDTDGSPSLLDTGRPPCQSDIRFTRHRAAWINPQCVQQELQDLTPKVPAGRDSERHDAGDAASPLSASALCLGGSVAETSLSKGIADSTGSSSARGSAEESSALSLTSTEERAVPPGHCPLTTLFTNSEIVATSPGHEDDSAFPKPSHPTASADAGAVQGSGRTVPLNSFSPEAFVLPIDVEKENAHFYVADMIISVIEKMKCNILSQQHTETWSVGEASGSLGNNQADSEVAFFSNIKQESGSSASSDSGYGGCAVLQVSPVVEAATYCDGMKESCLDDFVIVELGEFSNTTETCGCSCNSFKSVSYEPDFSSAELIAKELYRGFRKCWMLSEDHYQLAGSLSAAGSIVVNEERVREEFESSLDVVQEIKLKSRIRGTGDWAPPRFQIIFNVHPPLKRDLVVAAQNFFCAGCGTPIEPKFVRRLRYCEYLGKYFCDCCHTHAESCIPARILRLWDFRKYSVSNFSKRLLDSIWHQPVFNLHISHSLYTKAKELDRVREIQEQLFHIKKLLKTCRFAESALTEFEQVPGHLTDELHLFSLEDLVKVKKGLLVLSLKDILKVSLAHVAGCELCQGKGFICEFCQSTAVIFPFQTATCRRCSVCRACFHKQCFQSSECPRCARITARRRLLESPPSAAT</sequence>
<dbReference type="AlphaFoldDB" id="A0A8C3VN92"/>
<dbReference type="InterPro" id="IPR025258">
    <property type="entry name" value="RH_dom"/>
</dbReference>
<evidence type="ECO:0000259" key="3">
    <source>
        <dbReference type="SMART" id="SM01175"/>
    </source>
</evidence>
<dbReference type="GO" id="GO:0097352">
    <property type="term" value="P:autophagosome maturation"/>
    <property type="evidence" value="ECO:0007669"/>
    <property type="project" value="Ensembl"/>
</dbReference>
<dbReference type="GO" id="GO:0010314">
    <property type="term" value="F:phosphatidylinositol-5-phosphate binding"/>
    <property type="evidence" value="ECO:0007669"/>
    <property type="project" value="Ensembl"/>
</dbReference>
<name>A0A8C3VN92_9CETA</name>
<dbReference type="Pfam" id="PF13901">
    <property type="entry name" value="RH_dom"/>
    <property type="match status" value="1"/>
</dbReference>
<feature type="compositionally biased region" description="Low complexity" evidence="2">
    <location>
        <begin position="111"/>
        <end position="131"/>
    </location>
</feature>
<feature type="region of interest" description="Disordered" evidence="2">
    <location>
        <begin position="64"/>
        <end position="85"/>
    </location>
</feature>
<protein>
    <submittedName>
        <fullName evidence="4">Rubicon like autophagy enhancer</fullName>
    </submittedName>
</protein>
<feature type="region of interest" description="Disordered" evidence="2">
    <location>
        <begin position="107"/>
        <end position="142"/>
    </location>
</feature>
<evidence type="ECO:0000256" key="1">
    <source>
        <dbReference type="ARBA" id="ARBA00023006"/>
    </source>
</evidence>
<organism evidence="4 5">
    <name type="scientific">Catagonus wagneri</name>
    <name type="common">Chacoan peccary</name>
    <dbReference type="NCBI Taxonomy" id="51154"/>
    <lineage>
        <taxon>Eukaryota</taxon>
        <taxon>Metazoa</taxon>
        <taxon>Chordata</taxon>
        <taxon>Craniata</taxon>
        <taxon>Vertebrata</taxon>
        <taxon>Euteleostomi</taxon>
        <taxon>Mammalia</taxon>
        <taxon>Eutheria</taxon>
        <taxon>Laurasiatheria</taxon>
        <taxon>Artiodactyla</taxon>
        <taxon>Suina</taxon>
        <taxon>Tayassuidae</taxon>
        <taxon>Catagonus</taxon>
    </lineage>
</organism>
<dbReference type="GO" id="GO:0061910">
    <property type="term" value="P:autophagosome-endosome fusion"/>
    <property type="evidence" value="ECO:0007669"/>
    <property type="project" value="Ensembl"/>
</dbReference>
<dbReference type="SMART" id="SM01175">
    <property type="entry name" value="DUF4206"/>
    <property type="match status" value="1"/>
</dbReference>
<feature type="compositionally biased region" description="Basic and acidic residues" evidence="2">
    <location>
        <begin position="72"/>
        <end position="82"/>
    </location>
</feature>
<dbReference type="PANTHER" id="PTHR45971:SF2">
    <property type="entry name" value="PROTEIN ASSOCIATED WITH UVRAG AS AUTOPHAGY ENHANCER"/>
    <property type="match status" value="1"/>
</dbReference>
<dbReference type="InterPro" id="IPR052428">
    <property type="entry name" value="Autophagy_HostDef_Reg"/>
</dbReference>
<dbReference type="GO" id="GO:0032266">
    <property type="term" value="F:phosphatidylinositol-3-phosphate binding"/>
    <property type="evidence" value="ECO:0007669"/>
    <property type="project" value="Ensembl"/>
</dbReference>
<dbReference type="Proteomes" id="UP000694540">
    <property type="component" value="Unplaced"/>
</dbReference>
<reference evidence="4" key="1">
    <citation type="submission" date="2025-08" db="UniProtKB">
        <authorList>
            <consortium name="Ensembl"/>
        </authorList>
    </citation>
    <scope>IDENTIFICATION</scope>
</reference>
<dbReference type="InterPro" id="IPR048569">
    <property type="entry name" value="RUBC_PIKBD"/>
</dbReference>
<dbReference type="PANTHER" id="PTHR45971">
    <property type="entry name" value="PHOX (PX) DOMAIN-CONTAINING PROTEIN"/>
    <property type="match status" value="1"/>
</dbReference>
<dbReference type="GO" id="GO:0000421">
    <property type="term" value="C:autophagosome membrane"/>
    <property type="evidence" value="ECO:0007669"/>
    <property type="project" value="Ensembl"/>
</dbReference>
<keyword evidence="5" id="KW-1185">Reference proteome</keyword>
<evidence type="ECO:0000256" key="2">
    <source>
        <dbReference type="SAM" id="MobiDB-lite"/>
    </source>
</evidence>
<reference evidence="4" key="2">
    <citation type="submission" date="2025-09" db="UniProtKB">
        <authorList>
            <consortium name="Ensembl"/>
        </authorList>
    </citation>
    <scope>IDENTIFICATION</scope>
</reference>
<accession>A0A8C3VN92</accession>
<keyword evidence="1" id="KW-0072">Autophagy</keyword>
<feature type="region of interest" description="Disordered" evidence="2">
    <location>
        <begin position="155"/>
        <end position="183"/>
    </location>
</feature>
<dbReference type="GO" id="GO:0061909">
    <property type="term" value="P:autophagosome-lysosome fusion"/>
    <property type="evidence" value="ECO:0007669"/>
    <property type="project" value="Ensembl"/>
</dbReference>
<feature type="region of interest" description="Disordered" evidence="2">
    <location>
        <begin position="1"/>
        <end position="44"/>
    </location>
</feature>
<dbReference type="Ensembl" id="ENSCWAT00000002262.1">
    <property type="protein sequence ID" value="ENSCWAP00000002073.1"/>
    <property type="gene ID" value="ENSCWAG00000001665.1"/>
</dbReference>
<evidence type="ECO:0000313" key="5">
    <source>
        <dbReference type="Proteomes" id="UP000694540"/>
    </source>
</evidence>
<dbReference type="GeneTree" id="ENSGT00940000160585"/>
<proteinExistence type="predicted"/>
<evidence type="ECO:0000313" key="4">
    <source>
        <dbReference type="Ensembl" id="ENSCWAP00000002073.1"/>
    </source>
</evidence>
<gene>
    <name evidence="4" type="primary">RUBCNL</name>
</gene>
<dbReference type="GO" id="GO:0070273">
    <property type="term" value="F:phosphatidylinositol-4-phosphate binding"/>
    <property type="evidence" value="ECO:0007669"/>
    <property type="project" value="Ensembl"/>
</dbReference>